<reference evidence="1 2" key="1">
    <citation type="submission" date="2024-07" db="EMBL/GenBank/DDBJ databases">
        <authorList>
            <person name="Ren Q."/>
        </authorList>
    </citation>
    <scope>NUCLEOTIDE SEQUENCE [LARGE SCALE GENOMIC DNA]</scope>
    <source>
        <strain evidence="1 2">REN37</strain>
    </source>
</reference>
<comment type="caution">
    <text evidence="1">The sequence shown here is derived from an EMBL/GenBank/DDBJ whole genome shotgun (WGS) entry which is preliminary data.</text>
</comment>
<keyword evidence="2" id="KW-1185">Reference proteome</keyword>
<dbReference type="Proteomes" id="UP001562065">
    <property type="component" value="Unassembled WGS sequence"/>
</dbReference>
<sequence length="92" mass="10837">MTDQFYLQDSRDYVGNCVVWWRRGGGYTTRLDEAEKFSRDKAMGQHRCRETDIPWPCSEVEPLVRPTVDVQFMRPIREQVAKLSAEKETSHD</sequence>
<name>A0ABV4AGK5_9GAMM</name>
<accession>A0ABV4AGK5</accession>
<evidence type="ECO:0000313" key="1">
    <source>
        <dbReference type="EMBL" id="MEY1661557.1"/>
    </source>
</evidence>
<evidence type="ECO:0000313" key="2">
    <source>
        <dbReference type="Proteomes" id="UP001562065"/>
    </source>
</evidence>
<proteinExistence type="predicted"/>
<protein>
    <submittedName>
        <fullName evidence="1">Uncharacterized protein</fullName>
    </submittedName>
</protein>
<dbReference type="EMBL" id="JBGCUO010000001">
    <property type="protein sequence ID" value="MEY1661557.1"/>
    <property type="molecule type" value="Genomic_DNA"/>
</dbReference>
<gene>
    <name evidence="1" type="ORF">AB5I84_05260</name>
</gene>
<organism evidence="1 2">
    <name type="scientific">Isoalcanivorax beigongshangi</name>
    <dbReference type="NCBI Taxonomy" id="3238810"/>
    <lineage>
        <taxon>Bacteria</taxon>
        <taxon>Pseudomonadati</taxon>
        <taxon>Pseudomonadota</taxon>
        <taxon>Gammaproteobacteria</taxon>
        <taxon>Oceanospirillales</taxon>
        <taxon>Alcanivoracaceae</taxon>
        <taxon>Isoalcanivorax</taxon>
    </lineage>
</organism>
<dbReference type="RefSeq" id="WP_369454809.1">
    <property type="nucleotide sequence ID" value="NZ_JBGCUO010000001.1"/>
</dbReference>